<dbReference type="Pfam" id="PF08238">
    <property type="entry name" value="Sel1"/>
    <property type="match status" value="2"/>
</dbReference>
<comment type="caution">
    <text evidence="2">The sequence shown here is derived from an EMBL/GenBank/DDBJ whole genome shotgun (WGS) entry which is preliminary data.</text>
</comment>
<protein>
    <submittedName>
        <fullName evidence="2">DUF4145 domain-containing protein</fullName>
    </submittedName>
</protein>
<proteinExistence type="predicted"/>
<dbReference type="InterPro" id="IPR006597">
    <property type="entry name" value="Sel1-like"/>
</dbReference>
<dbReference type="InterPro" id="IPR025285">
    <property type="entry name" value="DUF4145"/>
</dbReference>
<dbReference type="SUPFAM" id="SSF103642">
    <property type="entry name" value="Sec-C motif"/>
    <property type="match status" value="1"/>
</dbReference>
<dbReference type="Gene3D" id="3.10.450.50">
    <property type="match status" value="1"/>
</dbReference>
<evidence type="ECO:0000313" key="2">
    <source>
        <dbReference type="EMBL" id="MCT8986551.1"/>
    </source>
</evidence>
<reference evidence="2" key="1">
    <citation type="submission" date="2022-09" db="EMBL/GenBank/DDBJ databases">
        <title>Shewanella sp. KJ10-1 sp.nov, isolated from marine algae.</title>
        <authorList>
            <person name="Butt M."/>
            <person name="Lee J.K."/>
            <person name="Kim J.M."/>
            <person name="Choi D.G."/>
        </authorList>
    </citation>
    <scope>NUCLEOTIDE SEQUENCE</scope>
    <source>
        <strain evidence="2">KJ10-1</strain>
    </source>
</reference>
<dbReference type="Proteomes" id="UP001431192">
    <property type="component" value="Unassembled WGS sequence"/>
</dbReference>
<dbReference type="SMART" id="SM00671">
    <property type="entry name" value="SEL1"/>
    <property type="match status" value="2"/>
</dbReference>
<name>A0ABT2P1M5_9GAMM</name>
<organism evidence="2 3">
    <name type="scientific">Shewanella phaeophyticola</name>
    <dbReference type="NCBI Taxonomy" id="2978345"/>
    <lineage>
        <taxon>Bacteria</taxon>
        <taxon>Pseudomonadati</taxon>
        <taxon>Pseudomonadota</taxon>
        <taxon>Gammaproteobacteria</taxon>
        <taxon>Alteromonadales</taxon>
        <taxon>Shewanellaceae</taxon>
        <taxon>Shewanella</taxon>
    </lineage>
</organism>
<feature type="domain" description="DUF4145" evidence="1">
    <location>
        <begin position="31"/>
        <end position="113"/>
    </location>
</feature>
<dbReference type="Gene3D" id="1.25.40.10">
    <property type="entry name" value="Tetratricopeptide repeat domain"/>
    <property type="match status" value="1"/>
</dbReference>
<dbReference type="InterPro" id="IPR011990">
    <property type="entry name" value="TPR-like_helical_dom_sf"/>
</dbReference>
<dbReference type="Pfam" id="PF02810">
    <property type="entry name" value="SEC-C"/>
    <property type="match status" value="1"/>
</dbReference>
<evidence type="ECO:0000313" key="3">
    <source>
        <dbReference type="Proteomes" id="UP001431192"/>
    </source>
</evidence>
<evidence type="ECO:0000259" key="1">
    <source>
        <dbReference type="Pfam" id="PF13643"/>
    </source>
</evidence>
<accession>A0ABT2P1M5</accession>
<gene>
    <name evidence="2" type="ORF">N4T56_08735</name>
</gene>
<dbReference type="RefSeq" id="WP_261732941.1">
    <property type="nucleotide sequence ID" value="NZ_JAODOQ010000001.1"/>
</dbReference>
<keyword evidence="3" id="KW-1185">Reference proteome</keyword>
<dbReference type="Pfam" id="PF13643">
    <property type="entry name" value="DUF4145"/>
    <property type="match status" value="1"/>
</dbReference>
<sequence>MGTDLVPSKIEVDDLSFSTRFGTKIGDDYRQAVEVMMVFPEYALLKYRQVLEQLSAALCKLHKIPTDHYDSLHVQINELCHQGRIDDKLKSKFHELRIMTNRAVHKAPSFEGDLEQYQVQEYKKEFISERNKQNKEVQEKAIHGRALLFEILKACSADFRYIKPNETLYMANLEHLELRELVFNALNSQCAHDKFLGGKAIERILSDQETQSGSLIASYADISHKKSQLKIAASFYKAAIEIDAELDDLDTKILLDNAKVKQYQLSRSKAEYLFHFADIAVNEDLGEELCKEGFAALEVAVKKSFMPAIALLGAKHYSDENYSNVLNLLMTAFQSDNALAARFLFYYYSEGKACNKDPLLAKKYIEKACELECTDSMLQLAMDYYNGDTFEKNVDKAKYWMNLAAEKGNLKAKLGYDLFFGNTIQKITSAFSDNLMKAFDDAKEGLKSKPLLVGQKLGVNEPCHCGSGKKFKKCCRN</sequence>
<dbReference type="InterPro" id="IPR004027">
    <property type="entry name" value="SEC_C_motif"/>
</dbReference>
<dbReference type="SUPFAM" id="SSF81901">
    <property type="entry name" value="HCP-like"/>
    <property type="match status" value="1"/>
</dbReference>
<dbReference type="EMBL" id="JAODOQ010000001">
    <property type="protein sequence ID" value="MCT8986551.1"/>
    <property type="molecule type" value="Genomic_DNA"/>
</dbReference>